<name>A0A8A4TUC2_SULCO</name>
<dbReference type="GO" id="GO:0003924">
    <property type="term" value="F:GTPase activity"/>
    <property type="evidence" value="ECO:0007669"/>
    <property type="project" value="InterPro"/>
</dbReference>
<dbReference type="Pfam" id="PF02518">
    <property type="entry name" value="HATPase_c"/>
    <property type="match status" value="1"/>
</dbReference>
<dbReference type="InterPro" id="IPR005467">
    <property type="entry name" value="His_kinase_dom"/>
</dbReference>
<dbReference type="InterPro" id="IPR035965">
    <property type="entry name" value="PAS-like_dom_sf"/>
</dbReference>
<dbReference type="AlphaFoldDB" id="A0A8A4TUC2"/>
<dbReference type="PRINTS" id="PR00449">
    <property type="entry name" value="RASTRNSFRMNG"/>
</dbReference>
<feature type="domain" description="PAC" evidence="6">
    <location>
        <begin position="389"/>
        <end position="441"/>
    </location>
</feature>
<dbReference type="SMART" id="SM00091">
    <property type="entry name" value="PAS"/>
    <property type="match status" value="1"/>
</dbReference>
<dbReference type="Proteomes" id="UP000663929">
    <property type="component" value="Chromosome"/>
</dbReference>
<dbReference type="InterPro" id="IPR052705">
    <property type="entry name" value="Gliding_Motility_GTPase"/>
</dbReference>
<evidence type="ECO:0000256" key="2">
    <source>
        <dbReference type="ARBA" id="ARBA00023134"/>
    </source>
</evidence>
<dbReference type="CDD" id="cd00130">
    <property type="entry name" value="PAS"/>
    <property type="match status" value="1"/>
</dbReference>
<dbReference type="Pfam" id="PF00989">
    <property type="entry name" value="PAS"/>
    <property type="match status" value="1"/>
</dbReference>
<dbReference type="InterPro" id="IPR013767">
    <property type="entry name" value="PAS_fold"/>
</dbReference>
<keyword evidence="1" id="KW-0547">Nucleotide-binding</keyword>
<protein>
    <submittedName>
        <fullName evidence="7">PAS domain S-box protein</fullName>
    </submittedName>
</protein>
<evidence type="ECO:0000313" key="8">
    <source>
        <dbReference type="Proteomes" id="UP000663929"/>
    </source>
</evidence>
<dbReference type="Gene3D" id="3.40.50.300">
    <property type="entry name" value="P-loop containing nucleotide triphosphate hydrolases"/>
    <property type="match status" value="1"/>
</dbReference>
<dbReference type="InterPro" id="IPR000700">
    <property type="entry name" value="PAS-assoc_C"/>
</dbReference>
<keyword evidence="2" id="KW-0342">GTP-binding</keyword>
<keyword evidence="8" id="KW-1185">Reference proteome</keyword>
<dbReference type="PANTHER" id="PTHR42708:SF1">
    <property type="entry name" value="GLIDING MOTILITY PROTEIN MGLA"/>
    <property type="match status" value="1"/>
</dbReference>
<gene>
    <name evidence="7" type="ORF">J3U87_09170</name>
</gene>
<organism evidence="7 8">
    <name type="scientific">Sulfidibacter corallicola</name>
    <dbReference type="NCBI Taxonomy" id="2818388"/>
    <lineage>
        <taxon>Bacteria</taxon>
        <taxon>Pseudomonadati</taxon>
        <taxon>Acidobacteriota</taxon>
        <taxon>Holophagae</taxon>
        <taxon>Acanthopleuribacterales</taxon>
        <taxon>Acanthopleuribacteraceae</taxon>
        <taxon>Sulfidibacter</taxon>
    </lineage>
</organism>
<evidence type="ECO:0000256" key="1">
    <source>
        <dbReference type="ARBA" id="ARBA00022741"/>
    </source>
</evidence>
<dbReference type="SUPFAM" id="SSF55874">
    <property type="entry name" value="ATPase domain of HSP90 chaperone/DNA topoisomerase II/histidine kinase"/>
    <property type="match status" value="1"/>
</dbReference>
<proteinExistence type="predicted"/>
<dbReference type="InterPro" id="IPR036890">
    <property type="entry name" value="HATPase_C_sf"/>
</dbReference>
<evidence type="ECO:0000256" key="3">
    <source>
        <dbReference type="SAM" id="Coils"/>
    </source>
</evidence>
<sequence>MVQFNTKDNEILVKIVFYGPGLSGKTTNLQKLHEMMTPNQRTDLFSVNTMEDRTLFFDLLPMDLGYVYGNSIKLQIYTVPGQVHYDSTRRIVLSGVDGVVFVADSDPAKLQENVQSINNLHHNLQANRLNIKEVPLVLQYNKRDLPNAAPVDQLNQKLNFRNVPSFEAVAISGEGVLETFSETVKLTVRYIFEKYQLSKGIKNIDSVIEKLETSLLSNAKQVVGKRSKPQIPDVDNSASTGAEKTGRTVLKYTHNIDQDDEEGKEQLLKKALTSNMDTARLYGDLKKSKEALAKKNEELNQLYKKLEKSNSDNLKIRRFLESLVNFAGEAIITFNELWLIQNWNQAAEELFGYQREAVLNQNINILFPNESMADLNRVLTFVVSGKVVRGFETKLKAQNNEVIPVNITFSPIKNQNNTIVAFTAIVRDLSFMTKMNALLYALQRYEGVVNLLPDVLKTIRQNVPEMPDEVSPVLDEYGRLAQPLTNMTEPTNINQLIETAKSLLEARMAQRHVAWMAQLFPSMPNLLLDRQQITQGLLNLMLNSIESLEDRPSGKLTIGTHFANGEVLVQIIDNGNGMAPEELDRILDPVFDDRKSLPGIRLNATREIIKNNGGTLRIDSAPGKGTKATLRFKAN</sequence>
<dbReference type="Gene3D" id="3.30.565.10">
    <property type="entry name" value="Histidine kinase-like ATPase, C-terminal domain"/>
    <property type="match status" value="1"/>
</dbReference>
<evidence type="ECO:0000259" key="5">
    <source>
        <dbReference type="PROSITE" id="PS50112"/>
    </source>
</evidence>
<reference evidence="7" key="1">
    <citation type="submission" date="2021-03" db="EMBL/GenBank/DDBJ databases">
        <title>Acanthopleuribacteraceae sp. M133.</title>
        <authorList>
            <person name="Wang G."/>
        </authorList>
    </citation>
    <scope>NUCLEOTIDE SEQUENCE</scope>
    <source>
        <strain evidence="7">M133</strain>
    </source>
</reference>
<dbReference type="KEGG" id="scor:J3U87_09170"/>
<dbReference type="PROSITE" id="PS50113">
    <property type="entry name" value="PAC"/>
    <property type="match status" value="1"/>
</dbReference>
<dbReference type="GO" id="GO:0006355">
    <property type="term" value="P:regulation of DNA-templated transcription"/>
    <property type="evidence" value="ECO:0007669"/>
    <property type="project" value="InterPro"/>
</dbReference>
<dbReference type="SMART" id="SM00387">
    <property type="entry name" value="HATPase_c"/>
    <property type="match status" value="1"/>
</dbReference>
<evidence type="ECO:0000313" key="7">
    <source>
        <dbReference type="EMBL" id="QTD52632.1"/>
    </source>
</evidence>
<dbReference type="InterPro" id="IPR027417">
    <property type="entry name" value="P-loop_NTPase"/>
</dbReference>
<dbReference type="Pfam" id="PF00025">
    <property type="entry name" value="Arf"/>
    <property type="match status" value="1"/>
</dbReference>
<dbReference type="InterPro" id="IPR006689">
    <property type="entry name" value="Small_GTPase_ARF/SAR"/>
</dbReference>
<dbReference type="NCBIfam" id="TIGR00229">
    <property type="entry name" value="sensory_box"/>
    <property type="match status" value="1"/>
</dbReference>
<dbReference type="SUPFAM" id="SSF55785">
    <property type="entry name" value="PYP-like sensor domain (PAS domain)"/>
    <property type="match status" value="1"/>
</dbReference>
<feature type="domain" description="Histidine kinase" evidence="4">
    <location>
        <begin position="447"/>
        <end position="635"/>
    </location>
</feature>
<evidence type="ECO:0000259" key="4">
    <source>
        <dbReference type="PROSITE" id="PS50109"/>
    </source>
</evidence>
<dbReference type="GO" id="GO:0005525">
    <property type="term" value="F:GTP binding"/>
    <property type="evidence" value="ECO:0007669"/>
    <property type="project" value="UniProtKB-KW"/>
</dbReference>
<dbReference type="EMBL" id="CP071793">
    <property type="protein sequence ID" value="QTD52632.1"/>
    <property type="molecule type" value="Genomic_DNA"/>
</dbReference>
<evidence type="ECO:0000259" key="6">
    <source>
        <dbReference type="PROSITE" id="PS50113"/>
    </source>
</evidence>
<dbReference type="RefSeq" id="WP_237382736.1">
    <property type="nucleotide sequence ID" value="NZ_CP071793.1"/>
</dbReference>
<feature type="coiled-coil region" evidence="3">
    <location>
        <begin position="282"/>
        <end position="312"/>
    </location>
</feature>
<dbReference type="PROSITE" id="PS50112">
    <property type="entry name" value="PAS"/>
    <property type="match status" value="1"/>
</dbReference>
<dbReference type="SUPFAM" id="SSF52540">
    <property type="entry name" value="P-loop containing nucleoside triphosphate hydrolases"/>
    <property type="match status" value="1"/>
</dbReference>
<dbReference type="PANTHER" id="PTHR42708">
    <property type="entry name" value="ATP/GTP-BINDING PROTEIN-RELATED"/>
    <property type="match status" value="1"/>
</dbReference>
<dbReference type="PROSITE" id="PS50109">
    <property type="entry name" value="HIS_KIN"/>
    <property type="match status" value="1"/>
</dbReference>
<dbReference type="InterPro" id="IPR000014">
    <property type="entry name" value="PAS"/>
</dbReference>
<dbReference type="Gene3D" id="3.30.450.20">
    <property type="entry name" value="PAS domain"/>
    <property type="match status" value="1"/>
</dbReference>
<keyword evidence="3" id="KW-0175">Coiled coil</keyword>
<dbReference type="InterPro" id="IPR003594">
    <property type="entry name" value="HATPase_dom"/>
</dbReference>
<dbReference type="CDD" id="cd00882">
    <property type="entry name" value="Ras_like_GTPase"/>
    <property type="match status" value="1"/>
</dbReference>
<accession>A0A8A4TUC2</accession>
<feature type="domain" description="PAS" evidence="5">
    <location>
        <begin position="316"/>
        <end position="386"/>
    </location>
</feature>